<dbReference type="EC" id="3.1.26.4" evidence="5"/>
<dbReference type="Gene3D" id="3.30.420.10">
    <property type="entry name" value="Ribonuclease H-like superfamily/Ribonuclease H"/>
    <property type="match status" value="1"/>
</dbReference>
<dbReference type="Pfam" id="PF00075">
    <property type="entry name" value="RNase_H"/>
    <property type="match status" value="1"/>
</dbReference>
<protein>
    <recommendedName>
        <fullName evidence="5">ribonuclease H</fullName>
        <ecNumber evidence="5">3.1.26.4</ecNumber>
    </recommendedName>
</protein>
<evidence type="ECO:0000256" key="6">
    <source>
        <dbReference type="ARBA" id="ARBA00022722"/>
    </source>
</evidence>
<dbReference type="SUPFAM" id="SSF53098">
    <property type="entry name" value="Ribonuclease H-like"/>
    <property type="match status" value="1"/>
</dbReference>
<proteinExistence type="inferred from homology"/>
<keyword evidence="7" id="KW-0479">Metal-binding</keyword>
<gene>
    <name evidence="12" type="ORF">EQP59_10530</name>
</gene>
<evidence type="ECO:0000313" key="12">
    <source>
        <dbReference type="EMBL" id="QAR31744.1"/>
    </source>
</evidence>
<dbReference type="GO" id="GO:0043137">
    <property type="term" value="P:DNA replication, removal of RNA primer"/>
    <property type="evidence" value="ECO:0007669"/>
    <property type="project" value="TreeGrafter"/>
</dbReference>
<comment type="similarity">
    <text evidence="3">Belongs to the RNase H family.</text>
</comment>
<dbReference type="GO" id="GO:0046872">
    <property type="term" value="F:metal ion binding"/>
    <property type="evidence" value="ECO:0007669"/>
    <property type="project" value="UniProtKB-KW"/>
</dbReference>
<dbReference type="NCBIfam" id="NF001236">
    <property type="entry name" value="PRK00203.1"/>
    <property type="match status" value="1"/>
</dbReference>
<feature type="domain" description="RNase H type-1" evidence="11">
    <location>
        <begin position="1"/>
        <end position="138"/>
    </location>
</feature>
<dbReference type="InterPro" id="IPR012337">
    <property type="entry name" value="RNaseH-like_sf"/>
</dbReference>
<dbReference type="PANTHER" id="PTHR10642">
    <property type="entry name" value="RIBONUCLEASE H1"/>
    <property type="match status" value="1"/>
</dbReference>
<keyword evidence="10" id="KW-0460">Magnesium</keyword>
<keyword evidence="6" id="KW-0540">Nuclease</keyword>
<dbReference type="Proteomes" id="UP000287701">
    <property type="component" value="Chromosome"/>
</dbReference>
<dbReference type="OrthoDB" id="7845843at2"/>
<dbReference type="CDD" id="cd09278">
    <property type="entry name" value="RNase_HI_prokaryote_like"/>
    <property type="match status" value="1"/>
</dbReference>
<dbReference type="InterPro" id="IPR022892">
    <property type="entry name" value="RNaseHI"/>
</dbReference>
<comment type="catalytic activity">
    <reaction evidence="1">
        <text>Endonucleolytic cleavage to 5'-phosphomonoester.</text>
        <dbReference type="EC" id="3.1.26.4"/>
    </reaction>
</comment>
<evidence type="ECO:0000256" key="3">
    <source>
        <dbReference type="ARBA" id="ARBA00005300"/>
    </source>
</evidence>
<evidence type="ECO:0000256" key="2">
    <source>
        <dbReference type="ARBA" id="ARBA00001946"/>
    </source>
</evidence>
<evidence type="ECO:0000256" key="10">
    <source>
        <dbReference type="ARBA" id="ARBA00022842"/>
    </source>
</evidence>
<evidence type="ECO:0000256" key="9">
    <source>
        <dbReference type="ARBA" id="ARBA00022801"/>
    </source>
</evidence>
<evidence type="ECO:0000313" key="13">
    <source>
        <dbReference type="Proteomes" id="UP000287701"/>
    </source>
</evidence>
<dbReference type="InterPro" id="IPR002156">
    <property type="entry name" value="RNaseH_domain"/>
</dbReference>
<keyword evidence="8" id="KW-0255">Endonuclease</keyword>
<dbReference type="InterPro" id="IPR050092">
    <property type="entry name" value="RNase_H"/>
</dbReference>
<organism evidence="12 13">
    <name type="scientific">Ornithobacterium rhinotracheale</name>
    <dbReference type="NCBI Taxonomy" id="28251"/>
    <lineage>
        <taxon>Bacteria</taxon>
        <taxon>Pseudomonadati</taxon>
        <taxon>Bacteroidota</taxon>
        <taxon>Flavobacteriia</taxon>
        <taxon>Flavobacteriales</taxon>
        <taxon>Weeksellaceae</taxon>
        <taxon>Ornithobacterium</taxon>
    </lineage>
</organism>
<evidence type="ECO:0000256" key="7">
    <source>
        <dbReference type="ARBA" id="ARBA00022723"/>
    </source>
</evidence>
<name>A0A3R5Y4U4_ORNRH</name>
<dbReference type="InterPro" id="IPR036397">
    <property type="entry name" value="RNaseH_sf"/>
</dbReference>
<dbReference type="GO" id="GO:0004523">
    <property type="term" value="F:RNA-DNA hybrid ribonuclease activity"/>
    <property type="evidence" value="ECO:0007669"/>
    <property type="project" value="UniProtKB-EC"/>
</dbReference>
<sequence length="157" mass="18110">MQIYAFTDGSSRGNPGRGGFGVVLIAPELKLKKEFSMGFRNTTNNRMELLAAITALEKLRDKQDITIITDSKYVCDAVNKKWVFNWEKKNFSGKKNPDLWMRFLRNYRKHNVKLEWIKGHAGHKWNERADQLATEAADGENLKIDMGFERTEQASLL</sequence>
<accession>A0A3R5Y4U4</accession>
<evidence type="ECO:0000256" key="4">
    <source>
        <dbReference type="ARBA" id="ARBA00011245"/>
    </source>
</evidence>
<dbReference type="PROSITE" id="PS50879">
    <property type="entry name" value="RNASE_H_1"/>
    <property type="match status" value="1"/>
</dbReference>
<dbReference type="GO" id="GO:0003676">
    <property type="term" value="F:nucleic acid binding"/>
    <property type="evidence" value="ECO:0007669"/>
    <property type="project" value="InterPro"/>
</dbReference>
<evidence type="ECO:0000256" key="1">
    <source>
        <dbReference type="ARBA" id="ARBA00000077"/>
    </source>
</evidence>
<dbReference type="AlphaFoldDB" id="A0A3R5Y4U4"/>
<comment type="subunit">
    <text evidence="4">Monomer.</text>
</comment>
<evidence type="ECO:0000259" key="11">
    <source>
        <dbReference type="PROSITE" id="PS50879"/>
    </source>
</evidence>
<reference evidence="12 13" key="1">
    <citation type="submission" date="2019-01" db="EMBL/GenBank/DDBJ databases">
        <title>Whole Genome of Ornithobacterium rhinotracheale FARPER-174b.</title>
        <authorList>
            <person name="Tataje-Lavanda L.A."/>
            <person name="Montalvan A."/>
            <person name="Montesinos R."/>
            <person name="Zimic M."/>
            <person name="Fernandez-Sanchez M."/>
            <person name="Fernandez-Diaz M."/>
        </authorList>
    </citation>
    <scope>NUCLEOTIDE SEQUENCE [LARGE SCALE GENOMIC DNA]</scope>
    <source>
        <strain evidence="12 13">FARPER-174b</strain>
    </source>
</reference>
<dbReference type="EMBL" id="CP035107">
    <property type="protein sequence ID" value="QAR31744.1"/>
    <property type="molecule type" value="Genomic_DNA"/>
</dbReference>
<comment type="cofactor">
    <cofactor evidence="2">
        <name>Mg(2+)</name>
        <dbReference type="ChEBI" id="CHEBI:18420"/>
    </cofactor>
</comment>
<dbReference type="PANTHER" id="PTHR10642:SF26">
    <property type="entry name" value="RIBONUCLEASE H1"/>
    <property type="match status" value="1"/>
</dbReference>
<evidence type="ECO:0000256" key="5">
    <source>
        <dbReference type="ARBA" id="ARBA00012180"/>
    </source>
</evidence>
<keyword evidence="9 12" id="KW-0378">Hydrolase</keyword>
<evidence type="ECO:0000256" key="8">
    <source>
        <dbReference type="ARBA" id="ARBA00022759"/>
    </source>
</evidence>
<dbReference type="RefSeq" id="WP_128502183.1">
    <property type="nucleotide sequence ID" value="NZ_CP035107.1"/>
</dbReference>